<dbReference type="EMBL" id="CP115920">
    <property type="protein sequence ID" value="XCD14756.1"/>
    <property type="molecule type" value="Genomic_DNA"/>
</dbReference>
<organism evidence="1">
    <name type="scientific">Vibrio chaetopteri</name>
    <dbReference type="NCBI Taxonomy" id="3016528"/>
    <lineage>
        <taxon>Bacteria</taxon>
        <taxon>Pseudomonadati</taxon>
        <taxon>Pseudomonadota</taxon>
        <taxon>Gammaproteobacteria</taxon>
        <taxon>Vibrionales</taxon>
        <taxon>Vibrionaceae</taxon>
        <taxon>Vibrio</taxon>
    </lineage>
</organism>
<protein>
    <submittedName>
        <fullName evidence="1">Uncharacterized protein</fullName>
    </submittedName>
</protein>
<dbReference type="RefSeq" id="WP_353496230.1">
    <property type="nucleotide sequence ID" value="NZ_CP115920.1"/>
</dbReference>
<sequence>MKKIVVEFQPLGIGDWVQVKVTAEVARVLAKEYTEYGWPVRVYSYLYSGKTNGLK</sequence>
<dbReference type="AlphaFoldDB" id="A0AAU8BDK1"/>
<accession>A0AAU8BDK1</accession>
<name>A0AAU8BDK1_9VIBR</name>
<proteinExistence type="predicted"/>
<evidence type="ECO:0000313" key="1">
    <source>
        <dbReference type="EMBL" id="XCD14756.1"/>
    </source>
</evidence>
<dbReference type="KEGG" id="vck:PG915_09060"/>
<gene>
    <name evidence="1" type="ORF">PG915_09060</name>
</gene>
<reference evidence="1" key="1">
    <citation type="submission" date="2023-01" db="EMBL/GenBank/DDBJ databases">
        <title>Vibrio sp. CB1-14 genome sequencing.</title>
        <authorList>
            <person name="Otstavnykh N."/>
            <person name="Isaeva M."/>
            <person name="Meleshko D."/>
        </authorList>
    </citation>
    <scope>NUCLEOTIDE SEQUENCE</scope>
    <source>
        <strain evidence="1">CB1-14</strain>
    </source>
</reference>